<dbReference type="PANTHER" id="PTHR33835:SF1">
    <property type="entry name" value="METALLO-BETA-LACTAMASE DOMAIN-CONTAINING PROTEIN"/>
    <property type="match status" value="1"/>
</dbReference>
<accession>A0A191ZJQ7</accession>
<sequence length="235" mass="27443">MSQLVEYIPNQLWILEYPVHYSGMDLFARMTLIRLPNGDLLVHDPCRIDAAVKAQIDAIGPVRYIVAPGSYHHLYVTDFQREYPAAETWLCPGLERKRPDIPFDWILGNRPDHRWADVLDQVLVQGTKYLWEVAFFHKPSKTLILVDLLENIGNDYRHTAGPGLRFWWKWIFRMWGRPKAAPEYQMGWGDRRVVRRALETIIGWDANRIILAHGELVERDVGKTLTTAWRKVLDA</sequence>
<dbReference type="STRING" id="1860122.A9404_12400"/>
<dbReference type="KEGG" id="haz:A9404_12400"/>
<name>A0A191ZJQ7_9GAMM</name>
<evidence type="ECO:0008006" key="3">
    <source>
        <dbReference type="Google" id="ProtNLM"/>
    </source>
</evidence>
<dbReference type="PANTHER" id="PTHR33835">
    <property type="entry name" value="YALI0C07656P"/>
    <property type="match status" value="1"/>
</dbReference>
<dbReference type="OrthoDB" id="450111at2"/>
<dbReference type="SUPFAM" id="SSF56281">
    <property type="entry name" value="Metallo-hydrolase/oxidoreductase"/>
    <property type="match status" value="1"/>
</dbReference>
<protein>
    <recommendedName>
        <fullName evidence="3">DUF4336 domain-containing protein</fullName>
    </recommendedName>
</protein>
<evidence type="ECO:0000313" key="2">
    <source>
        <dbReference type="Proteomes" id="UP000078596"/>
    </source>
</evidence>
<dbReference type="RefSeq" id="WP_066102183.1">
    <property type="nucleotide sequence ID" value="NZ_CP016027.1"/>
</dbReference>
<dbReference type="EMBL" id="CP016027">
    <property type="protein sequence ID" value="ANJ68068.1"/>
    <property type="molecule type" value="Genomic_DNA"/>
</dbReference>
<evidence type="ECO:0000313" key="1">
    <source>
        <dbReference type="EMBL" id="ANJ68068.1"/>
    </source>
</evidence>
<dbReference type="Proteomes" id="UP000078596">
    <property type="component" value="Chromosome"/>
</dbReference>
<gene>
    <name evidence="1" type="ORF">A9404_12400</name>
</gene>
<dbReference type="AlphaFoldDB" id="A0A191ZJQ7"/>
<dbReference type="InterPro" id="IPR025638">
    <property type="entry name" value="DUF4336"/>
</dbReference>
<keyword evidence="2" id="KW-1185">Reference proteome</keyword>
<proteinExistence type="predicted"/>
<reference evidence="1 2" key="1">
    <citation type="submission" date="2016-06" db="EMBL/GenBank/DDBJ databases">
        <title>Insight into the functional genes involving in sulfur oxidation in Pearl River water.</title>
        <authorList>
            <person name="Luo J."/>
            <person name="Tan X."/>
            <person name="Lin W."/>
        </authorList>
    </citation>
    <scope>NUCLEOTIDE SEQUENCE [LARGE SCALE GENOMIC DNA]</scope>
    <source>
        <strain evidence="1 2">LS2</strain>
    </source>
</reference>
<dbReference type="Pfam" id="PF14234">
    <property type="entry name" value="DUF4336"/>
    <property type="match status" value="1"/>
</dbReference>
<dbReference type="InterPro" id="IPR036866">
    <property type="entry name" value="RibonucZ/Hydroxyglut_hydro"/>
</dbReference>
<organism evidence="1 2">
    <name type="scientific">Halothiobacillus diazotrophicus</name>
    <dbReference type="NCBI Taxonomy" id="1860122"/>
    <lineage>
        <taxon>Bacteria</taxon>
        <taxon>Pseudomonadati</taxon>
        <taxon>Pseudomonadota</taxon>
        <taxon>Gammaproteobacteria</taxon>
        <taxon>Chromatiales</taxon>
        <taxon>Halothiobacillaceae</taxon>
        <taxon>Halothiobacillus</taxon>
    </lineage>
</organism>